<dbReference type="AlphaFoldDB" id="A0A2N1MUY5"/>
<name>A0A2N1MUY5_9GLOM</name>
<feature type="signal peptide" evidence="1">
    <location>
        <begin position="1"/>
        <end position="21"/>
    </location>
</feature>
<sequence length="114" mass="12677">MNLSIILVFVLSLLFVTGSQSLTSRQIIPSPFTVEKVGKNKLAATVKWDGVDNNDTSIDVDNAFQNPVFSDRKVTFDLTIYISSVAVTCKCDMDTNPNLDPDERWTPNFGFETP</sequence>
<evidence type="ECO:0000313" key="3">
    <source>
        <dbReference type="Proteomes" id="UP000233469"/>
    </source>
</evidence>
<keyword evidence="1" id="KW-0732">Signal</keyword>
<reference evidence="2 3" key="2">
    <citation type="submission" date="2017-10" db="EMBL/GenBank/DDBJ databases">
        <title>Extensive intraspecific genome diversity in a model arbuscular mycorrhizal fungus.</title>
        <authorList>
            <person name="Chen E.C.H."/>
            <person name="Morin E."/>
            <person name="Baudet D."/>
            <person name="Noel J."/>
            <person name="Ndikumana S."/>
            <person name="Charron P."/>
            <person name="St-Onge C."/>
            <person name="Giorgi J."/>
            <person name="Grigoriev I.V."/>
            <person name="Roux C."/>
            <person name="Martin F.M."/>
            <person name="Corradi N."/>
        </authorList>
    </citation>
    <scope>NUCLEOTIDE SEQUENCE [LARGE SCALE GENOMIC DNA]</scope>
    <source>
        <strain evidence="2 3">C2</strain>
    </source>
</reference>
<dbReference type="EMBL" id="LLXL01001266">
    <property type="protein sequence ID" value="PKK65408.1"/>
    <property type="molecule type" value="Genomic_DNA"/>
</dbReference>
<protein>
    <submittedName>
        <fullName evidence="2">Uncharacterized protein</fullName>
    </submittedName>
</protein>
<gene>
    <name evidence="2" type="ORF">RhiirC2_786190</name>
</gene>
<reference evidence="2 3" key="1">
    <citation type="submission" date="2016-04" db="EMBL/GenBank/DDBJ databases">
        <title>Genome analyses suggest a sexual origin of heterokaryosis in a supposedly ancient asexual fungus.</title>
        <authorList>
            <person name="Ropars J."/>
            <person name="Sedzielewska K."/>
            <person name="Noel J."/>
            <person name="Charron P."/>
            <person name="Farinelli L."/>
            <person name="Marton T."/>
            <person name="Kruger M."/>
            <person name="Pelin A."/>
            <person name="Brachmann A."/>
            <person name="Corradi N."/>
        </authorList>
    </citation>
    <scope>NUCLEOTIDE SEQUENCE [LARGE SCALE GENOMIC DNA]</scope>
    <source>
        <strain evidence="2 3">C2</strain>
    </source>
</reference>
<dbReference type="Proteomes" id="UP000233469">
    <property type="component" value="Unassembled WGS sequence"/>
</dbReference>
<dbReference type="VEuPathDB" id="FungiDB:RhiirA1_467676"/>
<evidence type="ECO:0000256" key="1">
    <source>
        <dbReference type="SAM" id="SignalP"/>
    </source>
</evidence>
<comment type="caution">
    <text evidence="2">The sequence shown here is derived from an EMBL/GenBank/DDBJ whole genome shotgun (WGS) entry which is preliminary data.</text>
</comment>
<proteinExistence type="predicted"/>
<accession>A0A2N1MUY5</accession>
<dbReference type="VEuPathDB" id="FungiDB:FUN_016807"/>
<organism evidence="2 3">
    <name type="scientific">Rhizophagus irregularis</name>
    <dbReference type="NCBI Taxonomy" id="588596"/>
    <lineage>
        <taxon>Eukaryota</taxon>
        <taxon>Fungi</taxon>
        <taxon>Fungi incertae sedis</taxon>
        <taxon>Mucoromycota</taxon>
        <taxon>Glomeromycotina</taxon>
        <taxon>Glomeromycetes</taxon>
        <taxon>Glomerales</taxon>
        <taxon>Glomeraceae</taxon>
        <taxon>Rhizophagus</taxon>
    </lineage>
</organism>
<evidence type="ECO:0000313" key="2">
    <source>
        <dbReference type="EMBL" id="PKK65408.1"/>
    </source>
</evidence>
<feature type="chain" id="PRO_5014994388" evidence="1">
    <location>
        <begin position="22"/>
        <end position="114"/>
    </location>
</feature>